<dbReference type="SUPFAM" id="SSF56935">
    <property type="entry name" value="Porins"/>
    <property type="match status" value="1"/>
</dbReference>
<protein>
    <submittedName>
        <fullName evidence="12">Porin OmpL</fullName>
    </submittedName>
</protein>
<evidence type="ECO:0000256" key="2">
    <source>
        <dbReference type="ARBA" id="ARBA00022448"/>
    </source>
</evidence>
<dbReference type="AlphaFoldDB" id="A0A4R3YS65"/>
<keyword evidence="4" id="KW-0762">Sugar transport</keyword>
<name>A0A4R3YS65_9GAMM</name>
<keyword evidence="8" id="KW-0626">Porin</keyword>
<evidence type="ECO:0000256" key="8">
    <source>
        <dbReference type="ARBA" id="ARBA00023114"/>
    </source>
</evidence>
<evidence type="ECO:0000256" key="6">
    <source>
        <dbReference type="ARBA" id="ARBA00022729"/>
    </source>
</evidence>
<evidence type="ECO:0000256" key="11">
    <source>
        <dbReference type="SAM" id="SignalP"/>
    </source>
</evidence>
<comment type="subcellular location">
    <subcellularLocation>
        <location evidence="1">Cell outer membrane</location>
    </subcellularLocation>
</comment>
<evidence type="ECO:0000256" key="4">
    <source>
        <dbReference type="ARBA" id="ARBA00022597"/>
    </source>
</evidence>
<dbReference type="InterPro" id="IPR053713">
    <property type="entry name" value="Bact_OM_Channel_sf"/>
</dbReference>
<dbReference type="InterPro" id="IPR009331">
    <property type="entry name" value="Oligogalacturonate-sp_porin"/>
</dbReference>
<dbReference type="PANTHER" id="PTHR38105">
    <property type="entry name" value="OUTER MEMBRANE PROTEIN-RELATED-RELATED"/>
    <property type="match status" value="1"/>
</dbReference>
<keyword evidence="13" id="KW-1185">Reference proteome</keyword>
<keyword evidence="9" id="KW-0472">Membrane</keyword>
<keyword evidence="10" id="KW-0998">Cell outer membrane</keyword>
<evidence type="ECO:0000256" key="10">
    <source>
        <dbReference type="ARBA" id="ARBA00023237"/>
    </source>
</evidence>
<feature type="chain" id="PRO_5021020608" evidence="11">
    <location>
        <begin position="22"/>
        <end position="230"/>
    </location>
</feature>
<dbReference type="OrthoDB" id="6587074at2"/>
<dbReference type="Pfam" id="PF06178">
    <property type="entry name" value="KdgM"/>
    <property type="match status" value="1"/>
</dbReference>
<gene>
    <name evidence="12" type="ORF">EDC52_106143</name>
</gene>
<dbReference type="GO" id="GO:0015772">
    <property type="term" value="P:oligosaccharide transport"/>
    <property type="evidence" value="ECO:0007669"/>
    <property type="project" value="TreeGrafter"/>
</dbReference>
<accession>A0A4R3YS65</accession>
<feature type="signal peptide" evidence="11">
    <location>
        <begin position="1"/>
        <end position="21"/>
    </location>
</feature>
<comment type="caution">
    <text evidence="12">The sequence shown here is derived from an EMBL/GenBank/DDBJ whole genome shotgun (WGS) entry which is preliminary data.</text>
</comment>
<proteinExistence type="predicted"/>
<dbReference type="GO" id="GO:0009279">
    <property type="term" value="C:cell outer membrane"/>
    <property type="evidence" value="ECO:0007669"/>
    <property type="project" value="UniProtKB-SubCell"/>
</dbReference>
<keyword evidence="5" id="KW-0812">Transmembrane</keyword>
<evidence type="ECO:0000256" key="5">
    <source>
        <dbReference type="ARBA" id="ARBA00022692"/>
    </source>
</evidence>
<keyword evidence="3" id="KW-1134">Transmembrane beta strand</keyword>
<dbReference type="GO" id="GO:0046930">
    <property type="term" value="C:pore complex"/>
    <property type="evidence" value="ECO:0007669"/>
    <property type="project" value="UniProtKB-KW"/>
</dbReference>
<dbReference type="Proteomes" id="UP000295719">
    <property type="component" value="Unassembled WGS sequence"/>
</dbReference>
<evidence type="ECO:0000256" key="7">
    <source>
        <dbReference type="ARBA" id="ARBA00023065"/>
    </source>
</evidence>
<evidence type="ECO:0000256" key="1">
    <source>
        <dbReference type="ARBA" id="ARBA00004442"/>
    </source>
</evidence>
<dbReference type="PANTHER" id="PTHR38105:SF2">
    <property type="entry name" value="N-ACETYLNEURAMINIC ACID OUTER MEMBRANE CHANNEL PROTEIN NANC-RELATED"/>
    <property type="match status" value="1"/>
</dbReference>
<dbReference type="Gene3D" id="2.40.160.40">
    <property type="entry name" value="monomeric porin ompg"/>
    <property type="match status" value="1"/>
</dbReference>
<dbReference type="GO" id="GO:0006811">
    <property type="term" value="P:monoatomic ion transport"/>
    <property type="evidence" value="ECO:0007669"/>
    <property type="project" value="UniProtKB-KW"/>
</dbReference>
<evidence type="ECO:0000256" key="3">
    <source>
        <dbReference type="ARBA" id="ARBA00022452"/>
    </source>
</evidence>
<keyword evidence="7" id="KW-0406">Ion transport</keyword>
<reference evidence="12 13" key="1">
    <citation type="submission" date="2019-03" db="EMBL/GenBank/DDBJ databases">
        <title>Genomic Encyclopedia of Type Strains, Phase IV (KMG-IV): sequencing the most valuable type-strain genomes for metagenomic binning, comparative biology and taxonomic classification.</title>
        <authorList>
            <person name="Goeker M."/>
        </authorList>
    </citation>
    <scope>NUCLEOTIDE SEQUENCE [LARGE SCALE GENOMIC DNA]</scope>
    <source>
        <strain evidence="12 13">DSM 19580</strain>
    </source>
</reference>
<evidence type="ECO:0000256" key="9">
    <source>
        <dbReference type="ARBA" id="ARBA00023136"/>
    </source>
</evidence>
<evidence type="ECO:0000313" key="13">
    <source>
        <dbReference type="Proteomes" id="UP000295719"/>
    </source>
</evidence>
<keyword evidence="6 11" id="KW-0732">Signal</keyword>
<sequence>MNRIILLSVTCLFAFSAQSFAGGYLEVREAWNSASEEHQFKVGAGYNFQNGAGLIYQSAYNTGKLDQLKHSFDEVEGWYPLWKINDDLTFYAGGLINSTNAGSTTAPYAQLGYVITDDLAMAFKYRYNHMNYETKDLNKEMNYNDSHQLILVVNYKINDVLSYEFEPNYYLNSNEYNRKNGKDHSWELNNKFTWKMTQAWRPFIQLSWLDRDVGNNAEQYRIRLGIRYYF</sequence>
<keyword evidence="2" id="KW-0813">Transport</keyword>
<dbReference type="GO" id="GO:0015288">
    <property type="term" value="F:porin activity"/>
    <property type="evidence" value="ECO:0007669"/>
    <property type="project" value="UniProtKB-KW"/>
</dbReference>
<dbReference type="EMBL" id="SMCR01000006">
    <property type="protein sequence ID" value="TCV95212.1"/>
    <property type="molecule type" value="Genomic_DNA"/>
</dbReference>
<evidence type="ECO:0000313" key="12">
    <source>
        <dbReference type="EMBL" id="TCV95212.1"/>
    </source>
</evidence>
<organism evidence="12 13">
    <name type="scientific">Biostraticola tofi</name>
    <dbReference type="NCBI Taxonomy" id="466109"/>
    <lineage>
        <taxon>Bacteria</taxon>
        <taxon>Pseudomonadati</taxon>
        <taxon>Pseudomonadota</taxon>
        <taxon>Gammaproteobacteria</taxon>
        <taxon>Enterobacterales</taxon>
        <taxon>Bruguierivoracaceae</taxon>
        <taxon>Biostraticola</taxon>
    </lineage>
</organism>